<dbReference type="InterPro" id="IPR009061">
    <property type="entry name" value="DNA-bd_dom_put_sf"/>
</dbReference>
<name>A0ABY6D7I7_9RHOB</name>
<evidence type="ECO:0000256" key="2">
    <source>
        <dbReference type="ARBA" id="ARBA00023004"/>
    </source>
</evidence>
<dbReference type="PANTHER" id="PTHR30204:SF0">
    <property type="entry name" value="REDOX-SENSITIVE TRANSCRIPTIONAL ACTIVATOR SOXR"/>
    <property type="match status" value="1"/>
</dbReference>
<keyword evidence="2" id="KW-0408">Iron</keyword>
<dbReference type="PANTHER" id="PTHR30204">
    <property type="entry name" value="REDOX-CYCLING DRUG-SENSING TRANSCRIPTIONAL ACTIVATOR SOXR"/>
    <property type="match status" value="1"/>
</dbReference>
<dbReference type="SMART" id="SM00422">
    <property type="entry name" value="HTH_MERR"/>
    <property type="match status" value="1"/>
</dbReference>
<accession>A0ABY6D7I7</accession>
<dbReference type="PROSITE" id="PS00552">
    <property type="entry name" value="HTH_MERR_1"/>
    <property type="match status" value="1"/>
</dbReference>
<keyword evidence="7" id="KW-1185">Reference proteome</keyword>
<dbReference type="Gene3D" id="1.10.1660.10">
    <property type="match status" value="1"/>
</dbReference>
<organism evidence="6 7">
    <name type="scientific">Roseovarius pelagicus</name>
    <dbReference type="NCBI Taxonomy" id="2980108"/>
    <lineage>
        <taxon>Bacteria</taxon>
        <taxon>Pseudomonadati</taxon>
        <taxon>Pseudomonadota</taxon>
        <taxon>Alphaproteobacteria</taxon>
        <taxon>Rhodobacterales</taxon>
        <taxon>Roseobacteraceae</taxon>
        <taxon>Roseovarius</taxon>
    </lineage>
</organism>
<dbReference type="SUPFAM" id="SSF46955">
    <property type="entry name" value="Putative DNA-binding domain"/>
    <property type="match status" value="1"/>
</dbReference>
<dbReference type="InterPro" id="IPR047057">
    <property type="entry name" value="MerR_fam"/>
</dbReference>
<evidence type="ECO:0000256" key="4">
    <source>
        <dbReference type="ARBA" id="ARBA00023125"/>
    </source>
</evidence>
<keyword evidence="1" id="KW-0001">2Fe-2S</keyword>
<evidence type="ECO:0000313" key="7">
    <source>
        <dbReference type="Proteomes" id="UP001064087"/>
    </source>
</evidence>
<gene>
    <name evidence="6" type="primary">soxR</name>
    <name evidence="6" type="ORF">N7U68_13425</name>
</gene>
<evidence type="ECO:0000256" key="1">
    <source>
        <dbReference type="ARBA" id="ARBA00022714"/>
    </source>
</evidence>
<dbReference type="Proteomes" id="UP001064087">
    <property type="component" value="Chromosome"/>
</dbReference>
<dbReference type="NCBIfam" id="TIGR01950">
    <property type="entry name" value="SoxR"/>
    <property type="match status" value="1"/>
</dbReference>
<evidence type="ECO:0000313" key="6">
    <source>
        <dbReference type="EMBL" id="UXX82102.1"/>
    </source>
</evidence>
<dbReference type="InterPro" id="IPR010211">
    <property type="entry name" value="Redox-sen_tscrpt-act_SoxR"/>
</dbReference>
<dbReference type="PRINTS" id="PR00040">
    <property type="entry name" value="HTHMERR"/>
</dbReference>
<keyword evidence="3" id="KW-0411">Iron-sulfur</keyword>
<dbReference type="InterPro" id="IPR000551">
    <property type="entry name" value="MerR-type_HTH_dom"/>
</dbReference>
<feature type="domain" description="HTH merR-type" evidence="5">
    <location>
        <begin position="10"/>
        <end position="78"/>
    </location>
</feature>
<dbReference type="Pfam" id="PF13411">
    <property type="entry name" value="MerR_1"/>
    <property type="match status" value="1"/>
</dbReference>
<dbReference type="PROSITE" id="PS50937">
    <property type="entry name" value="HTH_MERR_2"/>
    <property type="match status" value="1"/>
</dbReference>
<proteinExistence type="predicted"/>
<protein>
    <submittedName>
        <fullName evidence="6">Redox-sensitive transcriptional activator SoxR</fullName>
    </submittedName>
</protein>
<dbReference type="RefSeq" id="WP_165194748.1">
    <property type="nucleotide sequence ID" value="NZ_CP106738.1"/>
</dbReference>
<evidence type="ECO:0000259" key="5">
    <source>
        <dbReference type="PROSITE" id="PS50937"/>
    </source>
</evidence>
<reference evidence="6" key="1">
    <citation type="submission" date="2022-10" db="EMBL/GenBank/DDBJ databases">
        <title>Roseovarius pelagicus sp. nov., isolated from Arctic seawater.</title>
        <authorList>
            <person name="Hong Y.W."/>
            <person name="Hwang C.Y."/>
        </authorList>
    </citation>
    <scope>NUCLEOTIDE SEQUENCE</scope>
    <source>
        <strain evidence="6">HL-MP18</strain>
    </source>
</reference>
<keyword evidence="4" id="KW-0238">DNA-binding</keyword>
<sequence length="156" mass="17179">MQSSRLSNRGLSIGQVATRTGLAPSAIRYYETEGLVAPDRTDTGQRRYARSDIRRLSFVMISQGLGFTIAEIREALGGLPGDRTPDKRDWARISARFGAVLDARIAQMQALREKLDGCIGCGCLSLRTCALYNPRDDARRHGAGPRYLMGDRSDSD</sequence>
<evidence type="ECO:0000256" key="3">
    <source>
        <dbReference type="ARBA" id="ARBA00023014"/>
    </source>
</evidence>
<dbReference type="EMBL" id="CP106738">
    <property type="protein sequence ID" value="UXX82102.1"/>
    <property type="molecule type" value="Genomic_DNA"/>
</dbReference>
<keyword evidence="1" id="KW-0479">Metal-binding</keyword>